<dbReference type="AlphaFoldDB" id="A0AAV4WFJ4"/>
<protein>
    <submittedName>
        <fullName evidence="1">Uncharacterized protein</fullName>
    </submittedName>
</protein>
<dbReference type="EMBL" id="BPLQ01014581">
    <property type="protein sequence ID" value="GIY81128.1"/>
    <property type="molecule type" value="Genomic_DNA"/>
</dbReference>
<evidence type="ECO:0000313" key="1">
    <source>
        <dbReference type="EMBL" id="GIY81128.1"/>
    </source>
</evidence>
<reference evidence="1 2" key="1">
    <citation type="submission" date="2021-06" db="EMBL/GenBank/DDBJ databases">
        <title>Caerostris darwini draft genome.</title>
        <authorList>
            <person name="Kono N."/>
            <person name="Arakawa K."/>
        </authorList>
    </citation>
    <scope>NUCLEOTIDE SEQUENCE [LARGE SCALE GENOMIC DNA]</scope>
</reference>
<gene>
    <name evidence="1" type="ORF">CDAR_547861</name>
</gene>
<sequence length="124" mass="14215">MIIDAANHPNKSRQTFLTNLSAISSSSTHNHLLAYLSKQASPFPYVNRAMTLTEFRWNNECNKHLTQRLDERIKKCRQIPRSQSLQLIFRAIKITACRGIQTKSRNARPSILHPMLINASDAEQ</sequence>
<accession>A0AAV4WFJ4</accession>
<organism evidence="1 2">
    <name type="scientific">Caerostris darwini</name>
    <dbReference type="NCBI Taxonomy" id="1538125"/>
    <lineage>
        <taxon>Eukaryota</taxon>
        <taxon>Metazoa</taxon>
        <taxon>Ecdysozoa</taxon>
        <taxon>Arthropoda</taxon>
        <taxon>Chelicerata</taxon>
        <taxon>Arachnida</taxon>
        <taxon>Araneae</taxon>
        <taxon>Araneomorphae</taxon>
        <taxon>Entelegynae</taxon>
        <taxon>Araneoidea</taxon>
        <taxon>Araneidae</taxon>
        <taxon>Caerostris</taxon>
    </lineage>
</organism>
<comment type="caution">
    <text evidence="1">The sequence shown here is derived from an EMBL/GenBank/DDBJ whole genome shotgun (WGS) entry which is preliminary data.</text>
</comment>
<dbReference type="Proteomes" id="UP001054837">
    <property type="component" value="Unassembled WGS sequence"/>
</dbReference>
<name>A0AAV4WFJ4_9ARAC</name>
<keyword evidence="2" id="KW-1185">Reference proteome</keyword>
<evidence type="ECO:0000313" key="2">
    <source>
        <dbReference type="Proteomes" id="UP001054837"/>
    </source>
</evidence>
<proteinExistence type="predicted"/>